<comment type="caution">
    <text evidence="2">The sequence shown here is derived from an EMBL/GenBank/DDBJ whole genome shotgun (WGS) entry which is preliminary data.</text>
</comment>
<evidence type="ECO:0000259" key="1">
    <source>
        <dbReference type="Pfam" id="PF12706"/>
    </source>
</evidence>
<dbReference type="SUPFAM" id="SSF56281">
    <property type="entry name" value="Metallo-hydrolase/oxidoreductase"/>
    <property type="match status" value="1"/>
</dbReference>
<dbReference type="Proteomes" id="UP000461670">
    <property type="component" value="Unassembled WGS sequence"/>
</dbReference>
<evidence type="ECO:0000313" key="2">
    <source>
        <dbReference type="EMBL" id="KAF1022543.1"/>
    </source>
</evidence>
<dbReference type="InterPro" id="IPR036866">
    <property type="entry name" value="RibonucZ/Hydroxyglut_hydro"/>
</dbReference>
<dbReference type="EMBL" id="WNDQ01000011">
    <property type="protein sequence ID" value="KAF1022543.1"/>
    <property type="molecule type" value="Genomic_DNA"/>
</dbReference>
<name>A0A7V8JR26_9BURK</name>
<feature type="domain" description="Metallo-beta-lactamase" evidence="1">
    <location>
        <begin position="2"/>
        <end position="87"/>
    </location>
</feature>
<proteinExistence type="predicted"/>
<dbReference type="Pfam" id="PF12706">
    <property type="entry name" value="Lactamase_B_2"/>
    <property type="match status" value="1"/>
</dbReference>
<dbReference type="InterPro" id="IPR001279">
    <property type="entry name" value="Metallo-B-lactamas"/>
</dbReference>
<reference evidence="3" key="1">
    <citation type="journal article" date="2020" name="MBio">
        <title>Horizontal gene transfer to a defensive symbiont with a reduced genome amongst a multipartite beetle microbiome.</title>
        <authorList>
            <person name="Waterworth S.C."/>
            <person name="Florez L.V."/>
            <person name="Rees E.R."/>
            <person name="Hertweck C."/>
            <person name="Kaltenpoth M."/>
            <person name="Kwan J.C."/>
        </authorList>
    </citation>
    <scope>NUCLEOTIDE SEQUENCE [LARGE SCALE GENOMIC DNA]</scope>
</reference>
<dbReference type="Gene3D" id="3.60.15.10">
    <property type="entry name" value="Ribonuclease Z/Hydroxyacylglutathione hydrolase-like"/>
    <property type="match status" value="1"/>
</dbReference>
<organism evidence="2 3">
    <name type="scientific">Paracidovorax wautersii</name>
    <dbReference type="NCBI Taxonomy" id="1177982"/>
    <lineage>
        <taxon>Bacteria</taxon>
        <taxon>Pseudomonadati</taxon>
        <taxon>Pseudomonadota</taxon>
        <taxon>Betaproteobacteria</taxon>
        <taxon>Burkholderiales</taxon>
        <taxon>Comamonadaceae</taxon>
        <taxon>Paracidovorax</taxon>
    </lineage>
</organism>
<sequence>MDAQIDHVTGLLMLRESSRPLPVYATAPVLADLHAGLPLLDVLRHYCGTVEHTLPLDGRPFTIAPVGGVQFEAVPLISKAPPIRRTATTRSLATTSAC</sequence>
<dbReference type="AlphaFoldDB" id="A0A7V8JR26"/>
<protein>
    <submittedName>
        <fullName evidence="2">Coenzyme PQQ synthesis protein B</fullName>
    </submittedName>
</protein>
<evidence type="ECO:0000313" key="3">
    <source>
        <dbReference type="Proteomes" id="UP000461670"/>
    </source>
</evidence>
<gene>
    <name evidence="2" type="primary">pqqB_1</name>
    <name evidence="2" type="ORF">GAK30_01131</name>
</gene>
<accession>A0A7V8JR26</accession>